<organism evidence="2 3">
    <name type="scientific">Streptosporangium nondiastaticum</name>
    <dbReference type="NCBI Taxonomy" id="35764"/>
    <lineage>
        <taxon>Bacteria</taxon>
        <taxon>Bacillati</taxon>
        <taxon>Actinomycetota</taxon>
        <taxon>Actinomycetes</taxon>
        <taxon>Streptosporangiales</taxon>
        <taxon>Streptosporangiaceae</taxon>
        <taxon>Streptosporangium</taxon>
    </lineage>
</organism>
<comment type="caution">
    <text evidence="2">The sequence shown here is derived from an EMBL/GenBank/DDBJ whole genome shotgun (WGS) entry which is preliminary data.</text>
</comment>
<dbReference type="OrthoDB" id="3948083at2"/>
<name>A0A9X7JV55_9ACTN</name>
<evidence type="ECO:0000313" key="3">
    <source>
        <dbReference type="Proteomes" id="UP000242427"/>
    </source>
</evidence>
<protein>
    <recommendedName>
        <fullName evidence="4">ATP-binding protein</fullName>
    </recommendedName>
</protein>
<keyword evidence="3" id="KW-1185">Reference proteome</keyword>
<dbReference type="SUPFAM" id="SSF52540">
    <property type="entry name" value="P-loop containing nucleoside triphosphate hydrolases"/>
    <property type="match status" value="1"/>
</dbReference>
<dbReference type="Proteomes" id="UP000242427">
    <property type="component" value="Unassembled WGS sequence"/>
</dbReference>
<reference evidence="2 3" key="1">
    <citation type="submission" date="2018-03" db="EMBL/GenBank/DDBJ databases">
        <title>Chitinolytic properties of Streptosporangium nondiastaticum TBG75A20.</title>
        <authorList>
            <person name="Gayathri V."/>
            <person name="Shiburaj S."/>
        </authorList>
    </citation>
    <scope>NUCLEOTIDE SEQUENCE [LARGE SCALE GENOMIC DNA]</scope>
    <source>
        <strain evidence="2 3">TBG75A20</strain>
    </source>
</reference>
<feature type="region of interest" description="Disordered" evidence="1">
    <location>
        <begin position="610"/>
        <end position="635"/>
    </location>
</feature>
<evidence type="ECO:0000256" key="1">
    <source>
        <dbReference type="SAM" id="MobiDB-lite"/>
    </source>
</evidence>
<evidence type="ECO:0000313" key="2">
    <source>
        <dbReference type="EMBL" id="PSJ30365.1"/>
    </source>
</evidence>
<dbReference type="EMBL" id="PXWG01000002">
    <property type="protein sequence ID" value="PSJ30365.1"/>
    <property type="molecule type" value="Genomic_DNA"/>
</dbReference>
<dbReference type="InterPro" id="IPR027417">
    <property type="entry name" value="P-loop_NTPase"/>
</dbReference>
<evidence type="ECO:0008006" key="4">
    <source>
        <dbReference type="Google" id="ProtNLM"/>
    </source>
</evidence>
<proteinExistence type="predicted"/>
<accession>A0A9X7JV55</accession>
<dbReference type="RefSeq" id="WP_106674016.1">
    <property type="nucleotide sequence ID" value="NZ_PXWG01000002.1"/>
</dbReference>
<sequence>MSPDSGDIWHDNPFPLIPVARLGPSADLGDAPVEAADSGNASIRTPVLAELSDLVVDYLADRPAGGRRGRAIALVGRFGLGKSHALREVYATLAGQPDNVAVWIADEPVQDMGRMYRDRLRGPGDTPEGRRGFEELVRDYYAYVTANRVDAQGSDPRLGALDEVAAGLRDGSLDPGKVVSALRYDPAVIHTHLLGTLGEVTEHRRFAIALALLQEPPFTRMVWEWLTGGEPAEPLRERGITEAIGPSGGAGGPERSAAGIHRVFDALAVQGFLHGRVGRPYALLMDSLEKVLDWPDESRRAFVDAFERLIDIYTSRGGGGLLVFCVSPAGLRKLRPSVHERVVQLWPSGLDEQDTGRLVAAYVAAGGDSRAGAHRPAGPFGPEALRLLYELTEGVPREVLKTCRQAWQLSEEGEDRTVREVTAAKVLAAVRELHERVSRHQVAQEVHRALDLGQWRIATHDPVPTRRASPPGTPEEVLYWLAPAPDACLAVVLTDSVLVADDAERVVAHVHGLRNAVRPQRFEALLVVRGHVSGPMQDRLGRMIGSRPLVYRQGDFAHSVDEALRQLDKRLTDGRQEQGLVRLGERVRRGLEEQSAQLAELRREMAEWAAERRPEEARPAGARLPDRPGPQAAAADLPGAVRSRFQEALTVLDVITRDRVDRGAAEGPGGRAGAGSPAELGTVGCATVVRALTEKFRGAVSAWHRTAPPGTPAEDRLGELRRICREYEYAVEVLPVHLLGSAGPPHPRTAARTVEALAEEVWDALSEARSAP</sequence>
<dbReference type="AlphaFoldDB" id="A0A9X7JV55"/>
<gene>
    <name evidence="2" type="ORF">B7P34_02050</name>
</gene>